<feature type="domain" description="Thioredoxin" evidence="11">
    <location>
        <begin position="8"/>
        <end position="134"/>
    </location>
</feature>
<dbReference type="Pfam" id="PF00085">
    <property type="entry name" value="Thioredoxin"/>
    <property type="match status" value="2"/>
</dbReference>
<dbReference type="PANTHER" id="PTHR45672">
    <property type="entry name" value="PROTEIN DISULFIDE-ISOMERASE C17H9.14C-RELATED"/>
    <property type="match status" value="1"/>
</dbReference>
<keyword evidence="4 10" id="KW-0732">Signal</keyword>
<gene>
    <name evidence="12" type="ORF">AMTR_s00057p00073380</name>
</gene>
<keyword evidence="7" id="KW-0413">Isomerase</keyword>
<evidence type="ECO:0000313" key="12">
    <source>
        <dbReference type="EMBL" id="ERN16779.1"/>
    </source>
</evidence>
<dbReference type="FunFam" id="3.40.30.10:FF:000032">
    <property type="entry name" value="Protein disulfide-isomerase A6 homolog"/>
    <property type="match status" value="2"/>
</dbReference>
<dbReference type="InterPro" id="IPR013766">
    <property type="entry name" value="Thioredoxin_domain"/>
</dbReference>
<dbReference type="STRING" id="13333.U5D2X0"/>
<evidence type="ECO:0000256" key="7">
    <source>
        <dbReference type="ARBA" id="ARBA00023235"/>
    </source>
</evidence>
<dbReference type="EMBL" id="KI392405">
    <property type="protein sequence ID" value="ERN16779.1"/>
    <property type="molecule type" value="Genomic_DNA"/>
</dbReference>
<dbReference type="PROSITE" id="PS00194">
    <property type="entry name" value="THIOREDOXIN_1"/>
    <property type="match status" value="2"/>
</dbReference>
<dbReference type="PROSITE" id="PS51352">
    <property type="entry name" value="THIOREDOXIN_2"/>
    <property type="match status" value="2"/>
</dbReference>
<dbReference type="PANTHER" id="PTHR45672:SF11">
    <property type="entry name" value="PROTEIN DISULFIDE-ISOMERASE C17H9.14C"/>
    <property type="match status" value="1"/>
</dbReference>
<dbReference type="InterPro" id="IPR017937">
    <property type="entry name" value="Thioredoxin_CS"/>
</dbReference>
<dbReference type="GO" id="GO:0006457">
    <property type="term" value="P:protein folding"/>
    <property type="evidence" value="ECO:0000318"/>
    <property type="project" value="GO_Central"/>
</dbReference>
<organism evidence="12 13">
    <name type="scientific">Amborella trichopoda</name>
    <dbReference type="NCBI Taxonomy" id="13333"/>
    <lineage>
        <taxon>Eukaryota</taxon>
        <taxon>Viridiplantae</taxon>
        <taxon>Streptophyta</taxon>
        <taxon>Embryophyta</taxon>
        <taxon>Tracheophyta</taxon>
        <taxon>Spermatophyta</taxon>
        <taxon>Magnoliopsida</taxon>
        <taxon>Amborellales</taxon>
        <taxon>Amborellaceae</taxon>
        <taxon>Amborella</taxon>
    </lineage>
</organism>
<dbReference type="GO" id="GO:0003756">
    <property type="term" value="F:protein disulfide isomerase activity"/>
    <property type="evidence" value="ECO:0000318"/>
    <property type="project" value="GO_Central"/>
</dbReference>
<dbReference type="EC" id="5.3.4.1" evidence="3"/>
<dbReference type="PRINTS" id="PR00421">
    <property type="entry name" value="THIOREDOXIN"/>
</dbReference>
<keyword evidence="8" id="KW-0676">Redox-active center</keyword>
<evidence type="ECO:0000256" key="1">
    <source>
        <dbReference type="ARBA" id="ARBA00001182"/>
    </source>
</evidence>
<keyword evidence="5" id="KW-0677">Repeat</keyword>
<dbReference type="CDD" id="cd02998">
    <property type="entry name" value="PDI_a_ERp38"/>
    <property type="match status" value="2"/>
</dbReference>
<dbReference type="Gene3D" id="1.20.1150.12">
    <property type="entry name" value="Endoplasmic reticulum resident protein 29, C-terminal domain"/>
    <property type="match status" value="1"/>
</dbReference>
<evidence type="ECO:0000256" key="3">
    <source>
        <dbReference type="ARBA" id="ARBA00012723"/>
    </source>
</evidence>
<evidence type="ECO:0000256" key="6">
    <source>
        <dbReference type="ARBA" id="ARBA00023157"/>
    </source>
</evidence>
<dbReference type="eggNOG" id="KOG0191">
    <property type="taxonomic scope" value="Eukaryota"/>
</dbReference>
<dbReference type="KEGG" id="atr:18445105"/>
<dbReference type="CDD" id="cd00238">
    <property type="entry name" value="ERp29c"/>
    <property type="match status" value="1"/>
</dbReference>
<dbReference type="OrthoDB" id="10264505at2759"/>
<name>U5D2X0_AMBTC</name>
<protein>
    <recommendedName>
        <fullName evidence="3">protein disulfide-isomerase</fullName>
        <ecNumber evidence="3">5.3.4.1</ecNumber>
    </recommendedName>
</protein>
<accession>U5D2X0</accession>
<dbReference type="OMA" id="FINEHAG"/>
<dbReference type="Gene3D" id="3.40.30.10">
    <property type="entry name" value="Glutaredoxin"/>
    <property type="match status" value="2"/>
</dbReference>
<dbReference type="InterPro" id="IPR036249">
    <property type="entry name" value="Thioredoxin-like_sf"/>
</dbReference>
<evidence type="ECO:0000256" key="8">
    <source>
        <dbReference type="ARBA" id="ARBA00023284"/>
    </source>
</evidence>
<feature type="chain" id="PRO_5004658600" description="protein disulfide-isomerase" evidence="10">
    <location>
        <begin position="27"/>
        <end position="365"/>
    </location>
</feature>
<dbReference type="AlphaFoldDB" id="U5D2X0"/>
<evidence type="ECO:0000256" key="2">
    <source>
        <dbReference type="ARBA" id="ARBA00006347"/>
    </source>
</evidence>
<evidence type="ECO:0000256" key="4">
    <source>
        <dbReference type="ARBA" id="ARBA00022729"/>
    </source>
</evidence>
<dbReference type="Gramene" id="ERN16779">
    <property type="protein sequence ID" value="ERN16779"/>
    <property type="gene ID" value="AMTR_s00057p00073380"/>
</dbReference>
<evidence type="ECO:0000256" key="5">
    <source>
        <dbReference type="ARBA" id="ARBA00022737"/>
    </source>
</evidence>
<dbReference type="HOGENOM" id="CLU_038617_1_0_1"/>
<proteinExistence type="inferred from homology"/>
<reference evidence="13" key="1">
    <citation type="journal article" date="2013" name="Science">
        <title>The Amborella genome and the evolution of flowering plants.</title>
        <authorList>
            <consortium name="Amborella Genome Project"/>
        </authorList>
    </citation>
    <scope>NUCLEOTIDE SEQUENCE [LARGE SCALE GENOMIC DNA]</scope>
</reference>
<comment type="catalytic activity">
    <reaction evidence="1">
        <text>Catalyzes the rearrangement of -S-S- bonds in proteins.</text>
        <dbReference type="EC" id="5.3.4.1"/>
    </reaction>
</comment>
<evidence type="ECO:0000313" key="13">
    <source>
        <dbReference type="Proteomes" id="UP000017836"/>
    </source>
</evidence>
<comment type="similarity">
    <text evidence="2 9">Belongs to the protein disulfide isomerase family.</text>
</comment>
<feature type="signal peptide" evidence="10">
    <location>
        <begin position="1"/>
        <end position="26"/>
    </location>
</feature>
<keyword evidence="13" id="KW-1185">Reference proteome</keyword>
<sequence>MAKLQIVLGLGFGLVSLSLLLVAVSADVTVLTADNFEQEVGKDRGALVEFYAPWCGHCKKLAPEYEKLGTSFKKAKSILIGKVDCDEHKDLCSKYGVTGYPTIKWFPKGSLEPRSYEGARTAEALAEFVNTEGGTNVKVLAFPSNVVILTEETFNEVVLDETKDVLVEFYAPWCGHCKNLAPTYEKVATAFKLEDDVVIANLDADKYKDLAEKYGVSGYPTLKFFPKSNKAGEDYDGDRDLDNFVAFINEKCGTSRDGKGQLTSQAGTVASLDALVKEFVSAAEDERKTILSKIEEEAGKLSGSAARYGKIYAKAAKSSIEKGTDYAKKEIERLQRMLEKSISPSKADEFTIKKNILATFTSSSA</sequence>
<keyword evidence="6" id="KW-1015">Disulfide bond</keyword>
<dbReference type="InterPro" id="IPR005788">
    <property type="entry name" value="PDI_thioredoxin-like_dom"/>
</dbReference>
<feature type="domain" description="Thioredoxin" evidence="11">
    <location>
        <begin position="135"/>
        <end position="253"/>
    </location>
</feature>
<evidence type="ECO:0000259" key="11">
    <source>
        <dbReference type="PROSITE" id="PS51352"/>
    </source>
</evidence>
<dbReference type="Proteomes" id="UP000017836">
    <property type="component" value="Unassembled WGS sequence"/>
</dbReference>
<dbReference type="InterPro" id="IPR011679">
    <property type="entry name" value="ERp29_C"/>
</dbReference>
<dbReference type="InterPro" id="IPR036356">
    <property type="entry name" value="ERp29_C_sf"/>
</dbReference>
<dbReference type="Pfam" id="PF07749">
    <property type="entry name" value="ERp29"/>
    <property type="match status" value="1"/>
</dbReference>
<dbReference type="GO" id="GO:0005783">
    <property type="term" value="C:endoplasmic reticulum"/>
    <property type="evidence" value="ECO:0000318"/>
    <property type="project" value="GO_Central"/>
</dbReference>
<evidence type="ECO:0000256" key="9">
    <source>
        <dbReference type="RuleBase" id="RU004208"/>
    </source>
</evidence>
<dbReference type="NCBIfam" id="TIGR01126">
    <property type="entry name" value="pdi_dom"/>
    <property type="match status" value="2"/>
</dbReference>
<dbReference type="SUPFAM" id="SSF47933">
    <property type="entry name" value="ERP29 C domain-like"/>
    <property type="match status" value="1"/>
</dbReference>
<dbReference type="SUPFAM" id="SSF52833">
    <property type="entry name" value="Thioredoxin-like"/>
    <property type="match status" value="2"/>
</dbReference>
<dbReference type="InterPro" id="IPR051063">
    <property type="entry name" value="PDI"/>
</dbReference>
<evidence type="ECO:0000256" key="10">
    <source>
        <dbReference type="SAM" id="SignalP"/>
    </source>
</evidence>